<dbReference type="KEGG" id="carl:PXC00_06360"/>
<accession>A0AA97DDL0</accession>
<evidence type="ECO:0000313" key="2">
    <source>
        <dbReference type="Proteomes" id="UP001300604"/>
    </source>
</evidence>
<organism evidence="1 2">
    <name type="scientific">Caproicibacterium argilliputei</name>
    <dbReference type="NCBI Taxonomy" id="3030016"/>
    <lineage>
        <taxon>Bacteria</taxon>
        <taxon>Bacillati</taxon>
        <taxon>Bacillota</taxon>
        <taxon>Clostridia</taxon>
        <taxon>Eubacteriales</taxon>
        <taxon>Oscillospiraceae</taxon>
        <taxon>Caproicibacterium</taxon>
    </lineage>
</organism>
<dbReference type="RefSeq" id="WP_275846582.1">
    <property type="nucleotide sequence ID" value="NZ_CP135996.1"/>
</dbReference>
<reference evidence="1" key="1">
    <citation type="submission" date="2023-09" db="EMBL/GenBank/DDBJ databases">
        <authorList>
            <person name="Zeng C."/>
        </authorList>
    </citation>
    <scope>NUCLEOTIDE SEQUENCE</scope>
    <source>
        <strain evidence="1">ZCY20-5</strain>
    </source>
</reference>
<dbReference type="AlphaFoldDB" id="A0AA97DDL0"/>
<proteinExistence type="predicted"/>
<protein>
    <recommendedName>
        <fullName evidence="3">DUF2577 domain-containing protein</fullName>
    </recommendedName>
</protein>
<gene>
    <name evidence="1" type="ORF">PXC00_06360</name>
</gene>
<sequence length="115" mass="12679">MKQVEKMCRTLRQQAHETGKFYSMNQVALGTITAGKSLQIDGFPFSIPVGNYYVCRTLCQSESQWTEVLPVDNSGWVKLPDKLKPLAVGDRVLVVMPSNGAGNPSDYIVVDVVES</sequence>
<keyword evidence="2" id="KW-1185">Reference proteome</keyword>
<name>A0AA97DDL0_9FIRM</name>
<evidence type="ECO:0008006" key="3">
    <source>
        <dbReference type="Google" id="ProtNLM"/>
    </source>
</evidence>
<reference evidence="1" key="2">
    <citation type="submission" date="2024-06" db="EMBL/GenBank/DDBJ databases">
        <title>Caproicibacterium argilliputei sp. nov, a novel caproic acid producing anaerobic bacterium isolated from pit mud.</title>
        <authorList>
            <person name="Xia S."/>
        </authorList>
    </citation>
    <scope>NUCLEOTIDE SEQUENCE</scope>
    <source>
        <strain evidence="1">ZCY20-5</strain>
    </source>
</reference>
<dbReference type="EMBL" id="CP135996">
    <property type="protein sequence ID" value="WOC33486.1"/>
    <property type="molecule type" value="Genomic_DNA"/>
</dbReference>
<evidence type="ECO:0000313" key="1">
    <source>
        <dbReference type="EMBL" id="WOC33486.1"/>
    </source>
</evidence>
<dbReference type="Proteomes" id="UP001300604">
    <property type="component" value="Chromosome"/>
</dbReference>